<dbReference type="GeneID" id="30059133"/>
<dbReference type="InterPro" id="IPR036236">
    <property type="entry name" value="Znf_C2H2_sf"/>
</dbReference>
<keyword evidence="3 5" id="KW-0863">Zinc-finger</keyword>
<dbReference type="PROSITE" id="PS50157">
    <property type="entry name" value="ZINC_FINGER_C2H2_2"/>
    <property type="match status" value="2"/>
</dbReference>
<evidence type="ECO:0000256" key="1">
    <source>
        <dbReference type="ARBA" id="ARBA00022723"/>
    </source>
</evidence>
<dbReference type="RefSeq" id="XP_018743159.1">
    <property type="nucleotide sequence ID" value="XM_018887401.1"/>
</dbReference>
<dbReference type="PROSITE" id="PS00028">
    <property type="entry name" value="ZINC_FINGER_C2H2_1"/>
    <property type="match status" value="1"/>
</dbReference>
<dbReference type="InterPro" id="IPR050329">
    <property type="entry name" value="GLI_C2H2-zinc-finger"/>
</dbReference>
<dbReference type="PANTHER" id="PTHR19818:SF139">
    <property type="entry name" value="PAIR-RULE PROTEIN ODD-PAIRED"/>
    <property type="match status" value="1"/>
</dbReference>
<dbReference type="SUPFAM" id="SSF57667">
    <property type="entry name" value="beta-beta-alpha zinc fingers"/>
    <property type="match status" value="1"/>
</dbReference>
<dbReference type="GO" id="GO:0000978">
    <property type="term" value="F:RNA polymerase II cis-regulatory region sequence-specific DNA binding"/>
    <property type="evidence" value="ECO:0007669"/>
    <property type="project" value="TreeGrafter"/>
</dbReference>
<dbReference type="OrthoDB" id="8922241at2759"/>
<keyword evidence="9" id="KW-1185">Reference proteome</keyword>
<accession>W7LBQ9</accession>
<dbReference type="GO" id="GO:0045944">
    <property type="term" value="P:positive regulation of transcription by RNA polymerase II"/>
    <property type="evidence" value="ECO:0007669"/>
    <property type="project" value="UniProtKB-ARBA"/>
</dbReference>
<reference evidence="8 9" key="1">
    <citation type="journal article" date="2010" name="Nature">
        <title>Comparative genomics reveals mobile pathogenicity chromosomes in Fusarium.</title>
        <authorList>
            <person name="Ma L.J."/>
            <person name="van der Does H.C."/>
            <person name="Borkovich K.A."/>
            <person name="Coleman J.J."/>
            <person name="Daboussi M.J."/>
            <person name="Di Pietro A."/>
            <person name="Dufresne M."/>
            <person name="Freitag M."/>
            <person name="Grabherr M."/>
            <person name="Henrissat B."/>
            <person name="Houterman P.M."/>
            <person name="Kang S."/>
            <person name="Shim W.B."/>
            <person name="Woloshuk C."/>
            <person name="Xie X."/>
            <person name="Xu J.R."/>
            <person name="Antoniw J."/>
            <person name="Baker S.E."/>
            <person name="Bluhm B.H."/>
            <person name="Breakspear A."/>
            <person name="Brown D.W."/>
            <person name="Butchko R.A."/>
            <person name="Chapman S."/>
            <person name="Coulson R."/>
            <person name="Coutinho P.M."/>
            <person name="Danchin E.G."/>
            <person name="Diener A."/>
            <person name="Gale L.R."/>
            <person name="Gardiner D.M."/>
            <person name="Goff S."/>
            <person name="Hammond-Kosack K.E."/>
            <person name="Hilburn K."/>
            <person name="Hua-Van A."/>
            <person name="Jonkers W."/>
            <person name="Kazan K."/>
            <person name="Kodira C.D."/>
            <person name="Koehrsen M."/>
            <person name="Kumar L."/>
            <person name="Lee Y.H."/>
            <person name="Li L."/>
            <person name="Manners J.M."/>
            <person name="Miranda-Saavedra D."/>
            <person name="Mukherjee M."/>
            <person name="Park G."/>
            <person name="Park J."/>
            <person name="Park S.Y."/>
            <person name="Proctor R.H."/>
            <person name="Regev A."/>
            <person name="Ruiz-Roldan M.C."/>
            <person name="Sain D."/>
            <person name="Sakthikumar S."/>
            <person name="Sykes S."/>
            <person name="Schwartz D.C."/>
            <person name="Turgeon B.G."/>
            <person name="Wapinski I."/>
            <person name="Yoder O."/>
            <person name="Young S."/>
            <person name="Zeng Q."/>
            <person name="Zhou S."/>
            <person name="Galagan J."/>
            <person name="Cuomo C.A."/>
            <person name="Kistler H.C."/>
            <person name="Rep M."/>
        </authorList>
    </citation>
    <scope>NUCLEOTIDE SEQUENCE [LARGE SCALE GENOMIC DNA]</scope>
    <source>
        <strain evidence="9">M3125 / FGSC 7600</strain>
    </source>
</reference>
<dbReference type="InterPro" id="IPR013087">
    <property type="entry name" value="Znf_C2H2_type"/>
</dbReference>
<evidence type="ECO:0000313" key="8">
    <source>
        <dbReference type="EMBL" id="EWG36968.1"/>
    </source>
</evidence>
<protein>
    <recommendedName>
        <fullName evidence="7">C2H2-type domain-containing protein</fullName>
    </recommendedName>
</protein>
<dbReference type="SMART" id="SM00355">
    <property type="entry name" value="ZnF_C2H2"/>
    <property type="match status" value="3"/>
</dbReference>
<dbReference type="PANTHER" id="PTHR19818">
    <property type="entry name" value="ZINC FINGER PROTEIN ZIC AND GLI"/>
    <property type="match status" value="1"/>
</dbReference>
<keyword evidence="4" id="KW-0862">Zinc</keyword>
<dbReference type="Proteomes" id="UP000009096">
    <property type="component" value="Chromosome 1"/>
</dbReference>
<keyword evidence="1" id="KW-0479">Metal-binding</keyword>
<feature type="region of interest" description="Disordered" evidence="6">
    <location>
        <begin position="163"/>
        <end position="212"/>
    </location>
</feature>
<evidence type="ECO:0000256" key="3">
    <source>
        <dbReference type="ARBA" id="ARBA00022771"/>
    </source>
</evidence>
<keyword evidence="2" id="KW-0677">Repeat</keyword>
<dbReference type="GO" id="GO:0000981">
    <property type="term" value="F:DNA-binding transcription factor activity, RNA polymerase II-specific"/>
    <property type="evidence" value="ECO:0007669"/>
    <property type="project" value="TreeGrafter"/>
</dbReference>
<dbReference type="GO" id="GO:0005634">
    <property type="term" value="C:nucleus"/>
    <property type="evidence" value="ECO:0007669"/>
    <property type="project" value="UniProtKB-ARBA"/>
</dbReference>
<feature type="domain" description="C2H2-type" evidence="7">
    <location>
        <begin position="226"/>
        <end position="243"/>
    </location>
</feature>
<evidence type="ECO:0000256" key="6">
    <source>
        <dbReference type="SAM" id="MobiDB-lite"/>
    </source>
</evidence>
<dbReference type="EMBL" id="CM000578">
    <property type="protein sequence ID" value="EWG36968.1"/>
    <property type="molecule type" value="Genomic_DNA"/>
</dbReference>
<dbReference type="KEGG" id="fvr:FVEG_00797"/>
<sequence>MYLPTLGCPADRLIMLAAMAARALRKAYTLDGRLSAGRYVKSCPIYVSQGYIASWLPDHTRIEGEFNCLCLPAYGYRTTDRHSTTTIHKQFLFSEMAFYSRNHSQLSADQLRHSDSDSDSRYHHGWAGSSSSSYYNEPTTSDPRYHAFGSYYASKSASNCNHPYRSGDYNESQQSEGHHHMWQSQEHSGAPPSSSSVATSSPPNLQDDSYGWMNSADGSEPNLCHCGKTFRRPSDLAKHQKYHMKYFSCLASGCDKSFATQKDLIRHTRTHRKGEGYQCKVEGCRKAMSGHVYSRKDNFDRHMRTAHPDHPQI</sequence>
<proteinExistence type="predicted"/>
<evidence type="ECO:0000256" key="5">
    <source>
        <dbReference type="PROSITE-ProRule" id="PRU00042"/>
    </source>
</evidence>
<dbReference type="AlphaFoldDB" id="W7LBQ9"/>
<evidence type="ECO:0000259" key="7">
    <source>
        <dbReference type="PROSITE" id="PS50157"/>
    </source>
</evidence>
<dbReference type="EMBL" id="DS022242">
    <property type="protein sequence ID" value="EWG36968.1"/>
    <property type="molecule type" value="Genomic_DNA"/>
</dbReference>
<dbReference type="eggNOG" id="KOG1721">
    <property type="taxonomic scope" value="Eukaryota"/>
</dbReference>
<dbReference type="GO" id="GO:0008270">
    <property type="term" value="F:zinc ion binding"/>
    <property type="evidence" value="ECO:0007669"/>
    <property type="project" value="UniProtKB-KW"/>
</dbReference>
<dbReference type="Gene3D" id="3.30.160.60">
    <property type="entry name" value="Classic Zinc Finger"/>
    <property type="match status" value="2"/>
</dbReference>
<gene>
    <name evidence="8" type="ORF">FVEG_00797</name>
</gene>
<feature type="compositionally biased region" description="Low complexity" evidence="6">
    <location>
        <begin position="188"/>
        <end position="203"/>
    </location>
</feature>
<organism evidence="8 9">
    <name type="scientific">Gibberella moniliformis (strain M3125 / FGSC 7600)</name>
    <name type="common">Maize ear and stalk rot fungus</name>
    <name type="synonym">Fusarium verticillioides</name>
    <dbReference type="NCBI Taxonomy" id="334819"/>
    <lineage>
        <taxon>Eukaryota</taxon>
        <taxon>Fungi</taxon>
        <taxon>Dikarya</taxon>
        <taxon>Ascomycota</taxon>
        <taxon>Pezizomycotina</taxon>
        <taxon>Sordariomycetes</taxon>
        <taxon>Hypocreomycetidae</taxon>
        <taxon>Hypocreales</taxon>
        <taxon>Nectriaceae</taxon>
        <taxon>Fusarium</taxon>
        <taxon>Fusarium fujikuroi species complex</taxon>
    </lineage>
</organism>
<feature type="domain" description="C2H2-type" evidence="7">
    <location>
        <begin position="247"/>
        <end position="276"/>
    </location>
</feature>
<name>W7LBQ9_GIBM7</name>
<evidence type="ECO:0000256" key="2">
    <source>
        <dbReference type="ARBA" id="ARBA00022737"/>
    </source>
</evidence>
<dbReference type="VEuPathDB" id="FungiDB:FVEG_00797"/>
<evidence type="ECO:0000256" key="4">
    <source>
        <dbReference type="ARBA" id="ARBA00022833"/>
    </source>
</evidence>
<dbReference type="Pfam" id="PF00096">
    <property type="entry name" value="zf-C2H2"/>
    <property type="match status" value="2"/>
</dbReference>
<evidence type="ECO:0000313" key="9">
    <source>
        <dbReference type="Proteomes" id="UP000009096"/>
    </source>
</evidence>